<dbReference type="PROSITE" id="PS00290">
    <property type="entry name" value="IG_MHC"/>
    <property type="match status" value="1"/>
</dbReference>
<dbReference type="GO" id="GO:0002504">
    <property type="term" value="P:antigen processing and presentation of peptide or polysaccharide antigen via MHC class II"/>
    <property type="evidence" value="ECO:0007669"/>
    <property type="project" value="UniProtKB-KW"/>
</dbReference>
<evidence type="ECO:0000256" key="5">
    <source>
        <dbReference type="ARBA" id="ARBA00023130"/>
    </source>
</evidence>
<dbReference type="InterPro" id="IPR007110">
    <property type="entry name" value="Ig-like_dom"/>
</dbReference>
<dbReference type="Pfam" id="PF00969">
    <property type="entry name" value="MHC_II_beta"/>
    <property type="match status" value="1"/>
</dbReference>
<evidence type="ECO:0000313" key="13">
    <source>
        <dbReference type="Proteomes" id="UP001181693"/>
    </source>
</evidence>
<comment type="caution">
    <text evidence="12">The sequence shown here is derived from an EMBL/GenBank/DDBJ whole genome shotgun (WGS) entry which is preliminary data.</text>
</comment>
<name>A0AAV3AAV5_PYXAD</name>
<reference evidence="12" key="1">
    <citation type="thesis" date="2020" institute="ProQuest LLC" country="789 East Eisenhower Parkway, Ann Arbor, MI, USA">
        <title>Comparative Genomics and Chromosome Evolution.</title>
        <authorList>
            <person name="Mudd A.B."/>
        </authorList>
    </citation>
    <scope>NUCLEOTIDE SEQUENCE</scope>
    <source>
        <strain evidence="12">1538</strain>
        <tissue evidence="12">Blood</tissue>
    </source>
</reference>
<protein>
    <recommendedName>
        <fullName evidence="11">Ig-like domain-containing protein</fullName>
    </recommendedName>
</protein>
<comment type="subcellular location">
    <subcellularLocation>
        <location evidence="1">Membrane</location>
        <topology evidence="1">Single-pass type I membrane protein</topology>
    </subcellularLocation>
</comment>
<evidence type="ECO:0000256" key="4">
    <source>
        <dbReference type="ARBA" id="ARBA00022989"/>
    </source>
</evidence>
<keyword evidence="3" id="KW-0391">Immunity</keyword>
<keyword evidence="8" id="KW-0325">Glycoprotein</keyword>
<dbReference type="EMBL" id="DYDO01000007">
    <property type="protein sequence ID" value="DBA20460.1"/>
    <property type="molecule type" value="Genomic_DNA"/>
</dbReference>
<organism evidence="12 13">
    <name type="scientific">Pyxicephalus adspersus</name>
    <name type="common">African bullfrog</name>
    <dbReference type="NCBI Taxonomy" id="30357"/>
    <lineage>
        <taxon>Eukaryota</taxon>
        <taxon>Metazoa</taxon>
        <taxon>Chordata</taxon>
        <taxon>Craniata</taxon>
        <taxon>Vertebrata</taxon>
        <taxon>Euteleostomi</taxon>
        <taxon>Amphibia</taxon>
        <taxon>Batrachia</taxon>
        <taxon>Anura</taxon>
        <taxon>Neobatrachia</taxon>
        <taxon>Ranoidea</taxon>
        <taxon>Pyxicephalidae</taxon>
        <taxon>Pyxicephalinae</taxon>
        <taxon>Pyxicephalus</taxon>
    </lineage>
</organism>
<dbReference type="FunFam" id="3.10.320.10:FF:000001">
    <property type="entry name" value="HLA class II histocompatibility antigen, DRB1-1 beta chain"/>
    <property type="match status" value="1"/>
</dbReference>
<dbReference type="Gene3D" id="3.10.320.10">
    <property type="entry name" value="Class II Histocompatibility Antigen, M Beta Chain, Chain B, domain 1"/>
    <property type="match status" value="1"/>
</dbReference>
<dbReference type="GO" id="GO:0042613">
    <property type="term" value="C:MHC class II protein complex"/>
    <property type="evidence" value="ECO:0007669"/>
    <property type="project" value="UniProtKB-KW"/>
</dbReference>
<keyword evidence="5" id="KW-1064">Adaptive immunity</keyword>
<feature type="transmembrane region" description="Helical" evidence="10">
    <location>
        <begin position="185"/>
        <end position="202"/>
    </location>
</feature>
<evidence type="ECO:0000256" key="2">
    <source>
        <dbReference type="ARBA" id="ARBA00022692"/>
    </source>
</evidence>
<dbReference type="InterPro" id="IPR000353">
    <property type="entry name" value="MHC_II_b_N"/>
</dbReference>
<dbReference type="InterPro" id="IPR003006">
    <property type="entry name" value="Ig/MHC_CS"/>
</dbReference>
<dbReference type="SUPFAM" id="SSF48726">
    <property type="entry name" value="Immunoglobulin"/>
    <property type="match status" value="1"/>
</dbReference>
<dbReference type="InterPro" id="IPR036179">
    <property type="entry name" value="Ig-like_dom_sf"/>
</dbReference>
<evidence type="ECO:0000256" key="8">
    <source>
        <dbReference type="ARBA" id="ARBA00023180"/>
    </source>
</evidence>
<dbReference type="InterPro" id="IPR014745">
    <property type="entry name" value="MHC_II_a/b_N"/>
</dbReference>
<accession>A0AAV3AAV5</accession>
<sequence length="217" mass="25212">MNGTQKVRLLERDFYNQEEFVYFDSDVGYFIPKTELGRPSAEYWNKDKDIIEQRKAAVQTFCIHNYGILHSVTADRRVQPTVQIYLMPEYEDPPTNHHMLMCSAYGFYPSEIEVKWFRNGQEEISQVESTEPYQNGDWTFQIMVMLETEIQKGDLFTCEVQHKSLEAPIRIDWKPHRSDSATSKVATGIVGLLLGLVFIIAGPKCYSVDHRRNVSFV</sequence>
<dbReference type="SUPFAM" id="SSF54452">
    <property type="entry name" value="MHC antigen-recognition domain"/>
    <property type="match status" value="1"/>
</dbReference>
<dbReference type="SMART" id="SM00921">
    <property type="entry name" value="MHC_II_beta"/>
    <property type="match status" value="1"/>
</dbReference>
<keyword evidence="13" id="KW-1185">Reference proteome</keyword>
<dbReference type="InterPro" id="IPR050160">
    <property type="entry name" value="MHC/Immunoglobulin"/>
</dbReference>
<dbReference type="PROSITE" id="PS50835">
    <property type="entry name" value="IG_LIKE"/>
    <property type="match status" value="1"/>
</dbReference>
<dbReference type="Gene3D" id="2.60.40.10">
    <property type="entry name" value="Immunoglobulins"/>
    <property type="match status" value="1"/>
</dbReference>
<proteinExistence type="predicted"/>
<dbReference type="PANTHER" id="PTHR19944:SF99">
    <property type="entry name" value="HLA CLASS II HISTOCOMPATIBILITY ANTIGEN, DRB1 BETA CHAIN"/>
    <property type="match status" value="1"/>
</dbReference>
<evidence type="ECO:0000313" key="12">
    <source>
        <dbReference type="EMBL" id="DBA20460.1"/>
    </source>
</evidence>
<dbReference type="Pfam" id="PF07654">
    <property type="entry name" value="C1-set"/>
    <property type="match status" value="1"/>
</dbReference>
<evidence type="ECO:0000259" key="11">
    <source>
        <dbReference type="PROSITE" id="PS50835"/>
    </source>
</evidence>
<feature type="domain" description="Ig-like" evidence="11">
    <location>
        <begin position="80"/>
        <end position="170"/>
    </location>
</feature>
<keyword evidence="4 10" id="KW-1133">Transmembrane helix</keyword>
<dbReference type="Proteomes" id="UP001181693">
    <property type="component" value="Unassembled WGS sequence"/>
</dbReference>
<keyword evidence="7" id="KW-1015">Disulfide bond</keyword>
<dbReference type="InterPro" id="IPR011162">
    <property type="entry name" value="MHC_I/II-like_Ag-recog"/>
</dbReference>
<dbReference type="PANTHER" id="PTHR19944">
    <property type="entry name" value="MHC CLASS II-RELATED"/>
    <property type="match status" value="1"/>
</dbReference>
<dbReference type="GO" id="GO:0002250">
    <property type="term" value="P:adaptive immune response"/>
    <property type="evidence" value="ECO:0007669"/>
    <property type="project" value="UniProtKB-KW"/>
</dbReference>
<keyword evidence="2 10" id="KW-0812">Transmembrane</keyword>
<dbReference type="SMART" id="SM00407">
    <property type="entry name" value="IGc1"/>
    <property type="match status" value="1"/>
</dbReference>
<evidence type="ECO:0000256" key="3">
    <source>
        <dbReference type="ARBA" id="ARBA00022859"/>
    </source>
</evidence>
<dbReference type="InterPro" id="IPR013783">
    <property type="entry name" value="Ig-like_fold"/>
</dbReference>
<evidence type="ECO:0000256" key="9">
    <source>
        <dbReference type="ARBA" id="ARBA00023182"/>
    </source>
</evidence>
<evidence type="ECO:0000256" key="10">
    <source>
        <dbReference type="SAM" id="Phobius"/>
    </source>
</evidence>
<evidence type="ECO:0000256" key="1">
    <source>
        <dbReference type="ARBA" id="ARBA00004479"/>
    </source>
</evidence>
<evidence type="ECO:0000256" key="6">
    <source>
        <dbReference type="ARBA" id="ARBA00023136"/>
    </source>
</evidence>
<dbReference type="AlphaFoldDB" id="A0AAV3AAV5"/>
<dbReference type="InterPro" id="IPR003597">
    <property type="entry name" value="Ig_C1-set"/>
</dbReference>
<gene>
    <name evidence="12" type="ORF">GDO54_017237</name>
</gene>
<keyword evidence="6 10" id="KW-0472">Membrane</keyword>
<evidence type="ECO:0000256" key="7">
    <source>
        <dbReference type="ARBA" id="ARBA00023157"/>
    </source>
</evidence>
<keyword evidence="9" id="KW-0491">MHC II</keyword>